<evidence type="ECO:0000259" key="1">
    <source>
        <dbReference type="Pfam" id="PF01636"/>
    </source>
</evidence>
<comment type="caution">
    <text evidence="2">The sequence shown here is derived from an EMBL/GenBank/DDBJ whole genome shotgun (WGS) entry which is preliminary data.</text>
</comment>
<organism evidence="2 3">
    <name type="scientific">Paenibacillus baimaensis</name>
    <dbReference type="NCBI Taxonomy" id="2982185"/>
    <lineage>
        <taxon>Bacteria</taxon>
        <taxon>Bacillati</taxon>
        <taxon>Bacillota</taxon>
        <taxon>Bacilli</taxon>
        <taxon>Bacillales</taxon>
        <taxon>Paenibacillaceae</taxon>
        <taxon>Paenibacillus</taxon>
    </lineage>
</organism>
<dbReference type="EMBL" id="JAOQIO010000038">
    <property type="protein sequence ID" value="MCU6793112.1"/>
    <property type="molecule type" value="Genomic_DNA"/>
</dbReference>
<dbReference type="SUPFAM" id="SSF56112">
    <property type="entry name" value="Protein kinase-like (PK-like)"/>
    <property type="match status" value="1"/>
</dbReference>
<dbReference type="RefSeq" id="WP_262684421.1">
    <property type="nucleotide sequence ID" value="NZ_JAOQIO010000038.1"/>
</dbReference>
<dbReference type="Proteomes" id="UP001652445">
    <property type="component" value="Unassembled WGS sequence"/>
</dbReference>
<feature type="domain" description="Aminoglycoside phosphotransferase" evidence="1">
    <location>
        <begin position="33"/>
        <end position="271"/>
    </location>
</feature>
<name>A0ABT2UEN8_9BACL</name>
<dbReference type="PANTHER" id="PTHR21310">
    <property type="entry name" value="AMINOGLYCOSIDE PHOSPHOTRANSFERASE-RELATED-RELATED"/>
    <property type="match status" value="1"/>
</dbReference>
<dbReference type="Gene3D" id="3.90.1200.10">
    <property type="match status" value="1"/>
</dbReference>
<dbReference type="Pfam" id="PF01636">
    <property type="entry name" value="APH"/>
    <property type="match status" value="1"/>
</dbReference>
<evidence type="ECO:0000313" key="2">
    <source>
        <dbReference type="EMBL" id="MCU6793112.1"/>
    </source>
</evidence>
<dbReference type="InterPro" id="IPR011009">
    <property type="entry name" value="Kinase-like_dom_sf"/>
</dbReference>
<gene>
    <name evidence="2" type="ORF">OB236_13395</name>
</gene>
<dbReference type="InterPro" id="IPR051678">
    <property type="entry name" value="AGP_Transferase"/>
</dbReference>
<dbReference type="InterPro" id="IPR002575">
    <property type="entry name" value="Aminoglycoside_PTrfase"/>
</dbReference>
<proteinExistence type="predicted"/>
<dbReference type="Gene3D" id="3.30.200.20">
    <property type="entry name" value="Phosphorylase Kinase, domain 1"/>
    <property type="match status" value="1"/>
</dbReference>
<accession>A0ABT2UEN8</accession>
<sequence length="310" mass="35303">MTTLQPNDHHNDKKDMLSHASKHGLQLDPEQVEINESGMDFLVAFTADHKGTSWVLRKPRRSDVWERAENERRVLMLVRDKLSIDVPDWRIFTPELIAYPLLNGVPIATVDPAGGGYVWQYEQQSLPDIFFDSLAETLASLHGIDHDVAAKAGVRVKSPNDAREAFSSNIEEIKQSFAIPQKLQHRWNSWLSTDSYWPEHSTLNHGDLHPPHILVDETRRVTGLIDWTEAECADPGKDFVIYFALFGDDGLRDLLQRYERFGGRVWPRMHEHIAEQWAAYPAVVAKFALITGRESDIEMAKGMIANWNGG</sequence>
<evidence type="ECO:0000313" key="3">
    <source>
        <dbReference type="Proteomes" id="UP001652445"/>
    </source>
</evidence>
<dbReference type="CDD" id="cd05152">
    <property type="entry name" value="MPH2"/>
    <property type="match status" value="1"/>
</dbReference>
<dbReference type="PANTHER" id="PTHR21310:SF15">
    <property type="entry name" value="AMINOGLYCOSIDE PHOSPHOTRANSFERASE DOMAIN-CONTAINING PROTEIN"/>
    <property type="match status" value="1"/>
</dbReference>
<protein>
    <submittedName>
        <fullName evidence="2">Macrolide 2'-phosphotransferase</fullName>
    </submittedName>
</protein>
<reference evidence="2 3" key="1">
    <citation type="submission" date="2022-09" db="EMBL/GenBank/DDBJ databases">
        <authorList>
            <person name="Han X.L."/>
            <person name="Wang Q."/>
            <person name="Lu T."/>
        </authorList>
    </citation>
    <scope>NUCLEOTIDE SEQUENCE [LARGE SCALE GENOMIC DNA]</scope>
    <source>
        <strain evidence="2 3">WQ 127069</strain>
    </source>
</reference>
<keyword evidence="3" id="KW-1185">Reference proteome</keyword>